<gene>
    <name evidence="2" type="ORF">CAL29_27655</name>
</gene>
<reference evidence="3" key="1">
    <citation type="submission" date="2017-05" db="EMBL/GenBank/DDBJ databases">
        <title>Complete and WGS of Bordetella genogroups.</title>
        <authorList>
            <person name="Spilker T."/>
            <person name="Lipuma J."/>
        </authorList>
    </citation>
    <scope>NUCLEOTIDE SEQUENCE [LARGE SCALE GENOMIC DNA]</scope>
    <source>
        <strain evidence="3">AU16122</strain>
    </source>
</reference>
<organism evidence="2 3">
    <name type="scientific">Bordetella genomosp. 10</name>
    <dbReference type="NCBI Taxonomy" id="1416804"/>
    <lineage>
        <taxon>Bacteria</taxon>
        <taxon>Pseudomonadati</taxon>
        <taxon>Pseudomonadota</taxon>
        <taxon>Betaproteobacteria</taxon>
        <taxon>Burkholderiales</taxon>
        <taxon>Alcaligenaceae</taxon>
        <taxon>Bordetella</taxon>
    </lineage>
</organism>
<proteinExistence type="predicted"/>
<dbReference type="InterPro" id="IPR018530">
    <property type="entry name" value="SiaC"/>
</dbReference>
<dbReference type="NCBIfam" id="NF038265">
    <property type="entry name" value="phos_prot_SiaC"/>
    <property type="match status" value="1"/>
</dbReference>
<dbReference type="Pfam" id="PF09345">
    <property type="entry name" value="SiaC"/>
    <property type="match status" value="1"/>
</dbReference>
<comment type="caution">
    <text evidence="2">The sequence shown here is derived from an EMBL/GenBank/DDBJ whole genome shotgun (WGS) entry which is preliminary data.</text>
</comment>
<evidence type="ECO:0000313" key="2">
    <source>
        <dbReference type="EMBL" id="OZI31659.1"/>
    </source>
</evidence>
<dbReference type="EMBL" id="NEVM01000005">
    <property type="protein sequence ID" value="OZI31659.1"/>
    <property type="molecule type" value="Genomic_DNA"/>
</dbReference>
<feature type="domain" description="SiaC family regulatory phosphoprotein" evidence="1">
    <location>
        <begin position="6"/>
        <end position="122"/>
    </location>
</feature>
<keyword evidence="3" id="KW-1185">Reference proteome</keyword>
<protein>
    <recommendedName>
        <fullName evidence="1">SiaC family regulatory phosphoprotein domain-containing protein</fullName>
    </recommendedName>
</protein>
<dbReference type="AlphaFoldDB" id="A0A261S2T6"/>
<evidence type="ECO:0000313" key="3">
    <source>
        <dbReference type="Proteomes" id="UP000216020"/>
    </source>
</evidence>
<dbReference type="Proteomes" id="UP000216020">
    <property type="component" value="Unassembled WGS sequence"/>
</dbReference>
<evidence type="ECO:0000259" key="1">
    <source>
        <dbReference type="Pfam" id="PF09345"/>
    </source>
</evidence>
<dbReference type="RefSeq" id="WP_094856065.1">
    <property type="nucleotide sequence ID" value="NZ_NEVM01000005.1"/>
</dbReference>
<sequence length="125" mass="13864">MNDLNIPATDSTPAVESDASCGVLVLRGDAFPENAYALFGPVARWIEDYLAACQAPLSLTLELQYLNTRSIKALMDIFDLLEAAHAQARPVSVTWFYDGDNARVGELVEEFREDCTFSFDIVGRR</sequence>
<accession>A0A261S2T6</accession>
<name>A0A261S2T6_9BORD</name>
<dbReference type="OrthoDB" id="5297629at2"/>